<evidence type="ECO:0000313" key="2">
    <source>
        <dbReference type="Proteomes" id="UP000460949"/>
    </source>
</evidence>
<organism evidence="1 2">
    <name type="scientific">Halobacillus litoralis</name>
    <dbReference type="NCBI Taxonomy" id="45668"/>
    <lineage>
        <taxon>Bacteria</taxon>
        <taxon>Bacillati</taxon>
        <taxon>Bacillota</taxon>
        <taxon>Bacilli</taxon>
        <taxon>Bacillales</taxon>
        <taxon>Bacillaceae</taxon>
        <taxon>Halobacillus</taxon>
    </lineage>
</organism>
<dbReference type="Proteomes" id="UP000460949">
    <property type="component" value="Unassembled WGS sequence"/>
</dbReference>
<reference evidence="1 2" key="1">
    <citation type="submission" date="2019-11" db="EMBL/GenBank/DDBJ databases">
        <title>Genome sequences of 17 halophilic strains isolated from different environments.</title>
        <authorList>
            <person name="Furrow R.E."/>
        </authorList>
    </citation>
    <scope>NUCLEOTIDE SEQUENCE [LARGE SCALE GENOMIC DNA]</scope>
    <source>
        <strain evidence="1 2">22511_23_Filter</strain>
    </source>
</reference>
<name>A0A845DW95_9BACI</name>
<dbReference type="Gene3D" id="1.25.40.10">
    <property type="entry name" value="Tetratricopeptide repeat domain"/>
    <property type="match status" value="1"/>
</dbReference>
<comment type="caution">
    <text evidence="1">The sequence shown here is derived from an EMBL/GenBank/DDBJ whole genome shotgun (WGS) entry which is preliminary data.</text>
</comment>
<dbReference type="AlphaFoldDB" id="A0A845DW95"/>
<evidence type="ECO:0000313" key="1">
    <source>
        <dbReference type="EMBL" id="MYL20755.1"/>
    </source>
</evidence>
<protein>
    <submittedName>
        <fullName evidence="1">Uncharacterized protein</fullName>
    </submittedName>
</protein>
<dbReference type="RefSeq" id="WP_160837849.1">
    <property type="nucleotide sequence ID" value="NZ_WMET01000003.1"/>
</dbReference>
<dbReference type="EMBL" id="WMET01000003">
    <property type="protein sequence ID" value="MYL20755.1"/>
    <property type="molecule type" value="Genomic_DNA"/>
</dbReference>
<accession>A0A845DW95</accession>
<gene>
    <name evidence="1" type="ORF">GLW04_12710</name>
</gene>
<sequence>MNEDQQAVLTLFKQKQTDYGEHMEAIKHIWREYGRRKQPDIQDPAGFAAGLEYLASKTFLGPKISQKACADKYGVTSHKVSQAYRRLSDTAGDIISSYWRAAVDGRFQTPPQNSKLLDELVDQVLHMQTYPGSFSTELTMDQRFMLGDLFSSFYRASFQEKIELCVELFTIHPYHPDLYIILAEFSPYNHRKKKILTKAMINGENAMDPFIMKDLTGELWMEVDARPYLRAKAAYAEQLIREYDFDGGILQYRELLRLNEGDNQGIRYKLLPLYLEHGYYTEARALLDTIQESDIYEAILAYLTEGLTRRTKTLLQKADHHNPYVKEFVLHPKKRPEDLPDYYGIRDESEAAVVAADTLWVWKKHKTFTQAFLDLS</sequence>
<dbReference type="InterPro" id="IPR011990">
    <property type="entry name" value="TPR-like_helical_dom_sf"/>
</dbReference>
<proteinExistence type="predicted"/>